<dbReference type="EMBL" id="JAGRRH010000023">
    <property type="protein sequence ID" value="KAG7344089.1"/>
    <property type="molecule type" value="Genomic_DNA"/>
</dbReference>
<dbReference type="AlphaFoldDB" id="A0A9K3KE13"/>
<accession>A0A9K3KE13</accession>
<proteinExistence type="predicted"/>
<evidence type="ECO:0000313" key="1">
    <source>
        <dbReference type="EMBL" id="KAG7341521.1"/>
    </source>
</evidence>
<dbReference type="EMBL" id="JAGRRH010000026">
    <property type="protein sequence ID" value="KAG7341521.1"/>
    <property type="molecule type" value="Genomic_DNA"/>
</dbReference>
<comment type="caution">
    <text evidence="1">The sequence shown here is derived from an EMBL/GenBank/DDBJ whole genome shotgun (WGS) entry which is preliminary data.</text>
</comment>
<protein>
    <submittedName>
        <fullName evidence="1">Uncharacterized protein</fullName>
    </submittedName>
</protein>
<evidence type="ECO:0000313" key="2">
    <source>
        <dbReference type="EMBL" id="KAG7344089.1"/>
    </source>
</evidence>
<reference evidence="1" key="2">
    <citation type="submission" date="2021-04" db="EMBL/GenBank/DDBJ databases">
        <authorList>
            <person name="Podell S."/>
        </authorList>
    </citation>
    <scope>NUCLEOTIDE SEQUENCE</scope>
    <source>
        <strain evidence="1">Hildebrandi</strain>
    </source>
</reference>
<reference evidence="1" key="1">
    <citation type="journal article" date="2021" name="Sci. Rep.">
        <title>Diploid genomic architecture of Nitzschia inconspicua, an elite biomass production diatom.</title>
        <authorList>
            <person name="Oliver A."/>
            <person name="Podell S."/>
            <person name="Pinowska A."/>
            <person name="Traller J.C."/>
            <person name="Smith S.R."/>
            <person name="McClure R."/>
            <person name="Beliaev A."/>
            <person name="Bohutskyi P."/>
            <person name="Hill E.A."/>
            <person name="Rabines A."/>
            <person name="Zheng H."/>
            <person name="Allen L.Z."/>
            <person name="Kuo A."/>
            <person name="Grigoriev I.V."/>
            <person name="Allen A.E."/>
            <person name="Hazlebeck D."/>
            <person name="Allen E.E."/>
        </authorList>
    </citation>
    <scope>NUCLEOTIDE SEQUENCE</scope>
    <source>
        <strain evidence="1">Hildebrandi</strain>
    </source>
</reference>
<sequence>MDKNKDASTVNTIYTSTNNSKTLNLSVNNSKTLLKHSFVADNGGSVKTFKLLQCSSFIPKDENKHSSIHNSNYGSINNSKTFLKYNVGRGDDTNIIPTCPHP</sequence>
<organism evidence="1 3">
    <name type="scientific">Nitzschia inconspicua</name>
    <dbReference type="NCBI Taxonomy" id="303405"/>
    <lineage>
        <taxon>Eukaryota</taxon>
        <taxon>Sar</taxon>
        <taxon>Stramenopiles</taxon>
        <taxon>Ochrophyta</taxon>
        <taxon>Bacillariophyta</taxon>
        <taxon>Bacillariophyceae</taxon>
        <taxon>Bacillariophycidae</taxon>
        <taxon>Bacillariales</taxon>
        <taxon>Bacillariaceae</taxon>
        <taxon>Nitzschia</taxon>
    </lineage>
</organism>
<gene>
    <name evidence="2" type="ORF">IV203_022097</name>
    <name evidence="1" type="ORF">IV203_023473</name>
</gene>
<name>A0A9K3KE13_9STRA</name>
<keyword evidence="3" id="KW-1185">Reference proteome</keyword>
<evidence type="ECO:0000313" key="3">
    <source>
        <dbReference type="Proteomes" id="UP000693970"/>
    </source>
</evidence>
<dbReference type="Proteomes" id="UP000693970">
    <property type="component" value="Unassembled WGS sequence"/>
</dbReference>